<proteinExistence type="predicted"/>
<accession>A0ACA9SL97</accession>
<protein>
    <submittedName>
        <fullName evidence="1">8852_t:CDS:1</fullName>
    </submittedName>
</protein>
<dbReference type="EMBL" id="CAJVQC010133263">
    <property type="protein sequence ID" value="CAG8842171.1"/>
    <property type="molecule type" value="Genomic_DNA"/>
</dbReference>
<evidence type="ECO:0000313" key="1">
    <source>
        <dbReference type="EMBL" id="CAG8842171.1"/>
    </source>
</evidence>
<sequence>NQASYLGIPKDELLFFLANRQIHLKPIANILILRKRLTELKMTDLIDLEEVKDNKDSDMEIEEFYKNQKNQESQDSVVQD</sequence>
<organism evidence="1 2">
    <name type="scientific">Racocetra persica</name>
    <dbReference type="NCBI Taxonomy" id="160502"/>
    <lineage>
        <taxon>Eukaryota</taxon>
        <taxon>Fungi</taxon>
        <taxon>Fungi incertae sedis</taxon>
        <taxon>Mucoromycota</taxon>
        <taxon>Glomeromycotina</taxon>
        <taxon>Glomeromycetes</taxon>
        <taxon>Diversisporales</taxon>
        <taxon>Gigasporaceae</taxon>
        <taxon>Racocetra</taxon>
    </lineage>
</organism>
<keyword evidence="2" id="KW-1185">Reference proteome</keyword>
<comment type="caution">
    <text evidence="1">The sequence shown here is derived from an EMBL/GenBank/DDBJ whole genome shotgun (WGS) entry which is preliminary data.</text>
</comment>
<feature type="non-terminal residue" evidence="1">
    <location>
        <position position="1"/>
    </location>
</feature>
<evidence type="ECO:0000313" key="2">
    <source>
        <dbReference type="Proteomes" id="UP000789920"/>
    </source>
</evidence>
<gene>
    <name evidence="1" type="ORF">RPERSI_LOCUS32197</name>
</gene>
<name>A0ACA9SL97_9GLOM</name>
<reference evidence="1" key="1">
    <citation type="submission" date="2021-06" db="EMBL/GenBank/DDBJ databases">
        <authorList>
            <person name="Kallberg Y."/>
            <person name="Tangrot J."/>
            <person name="Rosling A."/>
        </authorList>
    </citation>
    <scope>NUCLEOTIDE SEQUENCE</scope>
    <source>
        <strain evidence="1">MA461A</strain>
    </source>
</reference>
<dbReference type="Proteomes" id="UP000789920">
    <property type="component" value="Unassembled WGS sequence"/>
</dbReference>